<feature type="compositionally biased region" description="Polar residues" evidence="5">
    <location>
        <begin position="956"/>
        <end position="970"/>
    </location>
</feature>
<organism evidence="7 8">
    <name type="scientific">Blastomyces parvus</name>
    <dbReference type="NCBI Taxonomy" id="2060905"/>
    <lineage>
        <taxon>Eukaryota</taxon>
        <taxon>Fungi</taxon>
        <taxon>Dikarya</taxon>
        <taxon>Ascomycota</taxon>
        <taxon>Pezizomycotina</taxon>
        <taxon>Eurotiomycetes</taxon>
        <taxon>Eurotiomycetidae</taxon>
        <taxon>Onygenales</taxon>
        <taxon>Ajellomycetaceae</taxon>
        <taxon>Blastomyces</taxon>
    </lineage>
</organism>
<evidence type="ECO:0000256" key="5">
    <source>
        <dbReference type="SAM" id="MobiDB-lite"/>
    </source>
</evidence>
<feature type="compositionally biased region" description="Polar residues" evidence="5">
    <location>
        <begin position="814"/>
        <end position="824"/>
    </location>
</feature>
<feature type="compositionally biased region" description="Polar residues" evidence="5">
    <location>
        <begin position="1242"/>
        <end position="1261"/>
    </location>
</feature>
<evidence type="ECO:0000256" key="3">
    <source>
        <dbReference type="ARBA" id="ARBA00023242"/>
    </source>
</evidence>
<dbReference type="PANTHER" id="PTHR12436:SF3">
    <property type="entry name" value="GERMINAL-CENTER ASSOCIATED NUCLEAR PROTEIN"/>
    <property type="match status" value="1"/>
</dbReference>
<feature type="compositionally biased region" description="Basic residues" evidence="5">
    <location>
        <begin position="1329"/>
        <end position="1343"/>
    </location>
</feature>
<keyword evidence="8" id="KW-1185">Reference proteome</keyword>
<evidence type="ECO:0000256" key="2">
    <source>
        <dbReference type="ARBA" id="ARBA00022553"/>
    </source>
</evidence>
<feature type="compositionally biased region" description="Low complexity" evidence="5">
    <location>
        <begin position="939"/>
        <end position="952"/>
    </location>
</feature>
<feature type="compositionally biased region" description="Polar residues" evidence="5">
    <location>
        <begin position="833"/>
        <end position="846"/>
    </location>
</feature>
<dbReference type="Proteomes" id="UP000224080">
    <property type="component" value="Unassembled WGS sequence"/>
</dbReference>
<dbReference type="GO" id="GO:0005737">
    <property type="term" value="C:cytoplasm"/>
    <property type="evidence" value="ECO:0007669"/>
    <property type="project" value="TreeGrafter"/>
</dbReference>
<feature type="compositionally biased region" description="Polar residues" evidence="5">
    <location>
        <begin position="726"/>
        <end position="759"/>
    </location>
</feature>
<dbReference type="InterPro" id="IPR005062">
    <property type="entry name" value="SAC3/GANP/THP3_conserved"/>
</dbReference>
<feature type="compositionally biased region" description="Polar residues" evidence="5">
    <location>
        <begin position="767"/>
        <end position="807"/>
    </location>
</feature>
<sequence>MSATTRGSLLTGPAGSKRGATGPSSARGRVWRGSTGGSRPAPSTDDSTRGVKTRAASRGVSRGGRGRRGDISVGTTAHPNGVFSRSSPGPFRGNDNNKLENSRSVLSYIDLGVGRGNLENAARPKSGQGGGVKDPVFGSRSATSSGQSSRPPSPFGAIAGTDGSFNDHSRDPRRRNGKLSGGGAKSGTPQDYNSRYEQLKIDRARQRTEAIKTGQMADPNQPMTLTSAITPTGTCTEMCPEFERVERIVQKMVDKSEKSTDSESMVSHTVEAKMLKRFRRSAAGYDEQLPSDIRTPKTLLQTMNYLLRHVVEDDETLALTHKFLWDRTRSIRNDLSIQQLTQAQDVAIAVKCLERIARFHIVSLHLLSSPENSEPFDHHQEREQLNNTLLSLLYYYDDNKDLIKFPNEDEFRAYYIVFSIHDQRPDLEARVQKWPRELLQSPRVQVALELFAAAGNTWEYQGTLDAKRPNAIAQGLYARFFRLIQSNSVPYLLACIAEIYFNQVRQTAIRSIWKAYCRHPLSQQHKNQEWTVDELTEVLGFDDNDQTIEFCEEQGLQFATNSDGHMYLNWGQFPLDSVAFQPSSQQTFSYEHVESKRCGRTLVALILGMNVLQAARHGMIDQSLLQADSEFRQDSKQNVEGDGLFVSDDENEAQAQDTKGWQSDKAGIGTFKPTFSFPSVEDPDLAANKLFQGTAGQPFSPSVPAGQQMPLSKTGQLSPTAPPFNPQGQSPFMGATTSSTFGAKQQTTSTTPHTAQPPSTFGGFGQPSKTLFTSSQAAPQSTPPTFSSTFGPNLGSSLGSNFGTSFGVQKDNHQQSQTGPSAPTASPFKPATPTISFGQPSSSQLGTSTPSQTFPQSTSTPFAPSSQPKAATPPPSQNSGVADSAKSRDSLFRPFPSAQPGKQPSVFDKGTPLAPFTSSGPFGRPSKIATGDQTTNAGAIPPTFSATPAAPALKQDQLTTKPSPASNIFSSPFPLPTEPLAFKAPAPKFEFTSSIDKPKESKDDNEARKAAEQEAAEKKRRAGEMEAKRIESEKREAARREIERERGRRRAAAEEAARLERLEKARKEEEMLRARRLEEEKIKAAEREAALREMARQQEEELRAAELEIAKREAAEREAARQDAAKRELIEQDIAKRKVDFIEEEDETAKEQYRASRRISEGPLTVEELLNLDRPSTNLKSSQQPQPQPPPPASRSLTDSVINEDELLFSAARMAANTLANGKKLWHDAPELRNSMSMSMSPASTPRFSRSSFGADSSRGTNGPHVLVNGYDVALAPTTPLGLGRTLSRTEQRIRQTGAKGFASLPIASSPSPTRGSTASSSRLLNGKVQKRKHKRQKREGDP</sequence>
<name>A0A2B7WZH2_9EURO</name>
<dbReference type="Pfam" id="PF03399">
    <property type="entry name" value="SAC3_GANP"/>
    <property type="match status" value="1"/>
</dbReference>
<dbReference type="OrthoDB" id="264795at2759"/>
<evidence type="ECO:0000259" key="6">
    <source>
        <dbReference type="Pfam" id="PF03399"/>
    </source>
</evidence>
<evidence type="ECO:0000313" key="7">
    <source>
        <dbReference type="EMBL" id="PGH01967.1"/>
    </source>
</evidence>
<feature type="region of interest" description="Disordered" evidence="5">
    <location>
        <begin position="119"/>
        <end position="197"/>
    </location>
</feature>
<reference evidence="7 8" key="1">
    <citation type="submission" date="2017-10" db="EMBL/GenBank/DDBJ databases">
        <title>Comparative genomics in systemic dimorphic fungi from Ajellomycetaceae.</title>
        <authorList>
            <person name="Munoz J.F."/>
            <person name="Mcewen J.G."/>
            <person name="Clay O.K."/>
            <person name="Cuomo C.A."/>
        </authorList>
    </citation>
    <scope>NUCLEOTIDE SEQUENCE [LARGE SCALE GENOMIC DNA]</scope>
    <source>
        <strain evidence="7 8">UAMH130</strain>
    </source>
</reference>
<feature type="compositionally biased region" description="Basic and acidic residues" evidence="5">
    <location>
        <begin position="996"/>
        <end position="1055"/>
    </location>
</feature>
<comment type="caution">
    <text evidence="7">The sequence shown here is derived from an EMBL/GenBank/DDBJ whole genome shotgun (WGS) entry which is preliminary data.</text>
</comment>
<feature type="region of interest" description="Disordered" evidence="5">
    <location>
        <begin position="696"/>
        <end position="1055"/>
    </location>
</feature>
<proteinExistence type="inferred from homology"/>
<evidence type="ECO:0000256" key="4">
    <source>
        <dbReference type="ARBA" id="ARBA00038443"/>
    </source>
</evidence>
<feature type="compositionally biased region" description="Low complexity" evidence="5">
    <location>
        <begin position="138"/>
        <end position="150"/>
    </location>
</feature>
<feature type="compositionally biased region" description="Low complexity" evidence="5">
    <location>
        <begin position="847"/>
        <end position="862"/>
    </location>
</feature>
<dbReference type="EMBL" id="PDNC01000065">
    <property type="protein sequence ID" value="PGH01967.1"/>
    <property type="molecule type" value="Genomic_DNA"/>
</dbReference>
<dbReference type="GO" id="GO:0006406">
    <property type="term" value="P:mRNA export from nucleus"/>
    <property type="evidence" value="ECO:0007669"/>
    <property type="project" value="TreeGrafter"/>
</dbReference>
<feature type="region of interest" description="Disordered" evidence="5">
    <location>
        <begin position="1"/>
        <end position="101"/>
    </location>
</feature>
<feature type="compositionally biased region" description="Polar residues" evidence="5">
    <location>
        <begin position="73"/>
        <end position="87"/>
    </location>
</feature>
<dbReference type="PANTHER" id="PTHR12436">
    <property type="entry name" value="80 KDA MCM3-ASSOCIATED PROTEIN"/>
    <property type="match status" value="1"/>
</dbReference>
<dbReference type="Gene3D" id="1.25.40.990">
    <property type="match status" value="1"/>
</dbReference>
<comment type="subcellular location">
    <subcellularLocation>
        <location evidence="1">Nucleus envelope</location>
    </subcellularLocation>
</comment>
<feature type="region of interest" description="Disordered" evidence="5">
    <location>
        <begin position="1236"/>
        <end position="1262"/>
    </location>
</feature>
<accession>A0A2B7WZH2</accession>
<evidence type="ECO:0000256" key="1">
    <source>
        <dbReference type="ARBA" id="ARBA00004259"/>
    </source>
</evidence>
<feature type="compositionally biased region" description="Polar residues" evidence="5">
    <location>
        <begin position="1307"/>
        <end position="1324"/>
    </location>
</feature>
<feature type="compositionally biased region" description="Polar residues" evidence="5">
    <location>
        <begin position="187"/>
        <end position="196"/>
    </location>
</feature>
<dbReference type="FunFam" id="1.25.40.990:FF:000008">
    <property type="entry name" value="Nuclear mRNA export protein SAC3"/>
    <property type="match status" value="1"/>
</dbReference>
<dbReference type="STRING" id="2060905.A0A2B7WZH2"/>
<feature type="region of interest" description="Disordered" evidence="5">
    <location>
        <begin position="1140"/>
        <end position="1198"/>
    </location>
</feature>
<feature type="region of interest" description="Disordered" evidence="5">
    <location>
        <begin position="1298"/>
        <end position="1343"/>
    </location>
</feature>
<comment type="similarity">
    <text evidence="4">Belongs to the SAC3 family.</text>
</comment>
<dbReference type="GO" id="GO:0005635">
    <property type="term" value="C:nuclear envelope"/>
    <property type="evidence" value="ECO:0007669"/>
    <property type="project" value="UniProtKB-SubCell"/>
</dbReference>
<dbReference type="InterPro" id="IPR045107">
    <property type="entry name" value="SAC3/GANP/THP3"/>
</dbReference>
<feature type="domain" description="SAC3/GANP/THP3 conserved" evidence="6">
    <location>
        <begin position="238"/>
        <end position="559"/>
    </location>
</feature>
<keyword evidence="2" id="KW-0597">Phosphoprotein</keyword>
<keyword evidence="3" id="KW-0539">Nucleus</keyword>
<evidence type="ECO:0000313" key="8">
    <source>
        <dbReference type="Proteomes" id="UP000224080"/>
    </source>
</evidence>
<feature type="compositionally biased region" description="Polar residues" evidence="5">
    <location>
        <begin position="709"/>
        <end position="719"/>
    </location>
</feature>
<feature type="compositionally biased region" description="Basic and acidic residues" evidence="5">
    <location>
        <begin position="1149"/>
        <end position="1160"/>
    </location>
</feature>
<gene>
    <name evidence="7" type="ORF">GX51_04898</name>
</gene>
<protein>
    <recommendedName>
        <fullName evidence="6">SAC3/GANP/THP3 conserved domain-containing protein</fullName>
    </recommendedName>
</protein>
<dbReference type="GO" id="GO:0070390">
    <property type="term" value="C:transcription export complex 2"/>
    <property type="evidence" value="ECO:0007669"/>
    <property type="project" value="TreeGrafter"/>
</dbReference>